<comment type="caution">
    <text evidence="2">The sequence shown here is derived from an EMBL/GenBank/DDBJ whole genome shotgun (WGS) entry which is preliminary data.</text>
</comment>
<proteinExistence type="predicted"/>
<accession>A0ABX2JT88</accession>
<feature type="compositionally biased region" description="Polar residues" evidence="1">
    <location>
        <begin position="313"/>
        <end position="328"/>
    </location>
</feature>
<name>A0ABX2JT88_9MYCO</name>
<dbReference type="Proteomes" id="UP000708347">
    <property type="component" value="Unassembled WGS sequence"/>
</dbReference>
<gene>
    <name evidence="2" type="ORF">FEG63_10720</name>
</gene>
<evidence type="ECO:0000313" key="3">
    <source>
        <dbReference type="Proteomes" id="UP000708347"/>
    </source>
</evidence>
<feature type="region of interest" description="Disordered" evidence="1">
    <location>
        <begin position="306"/>
        <end position="361"/>
    </location>
</feature>
<sequence length="361" mass="36657">MREPSAPTQANVELAAVTIPIIDFDWILGPLRVARKLTVGTGVSPNGLVSLDGDADTWWDAPIGPTSEVKTSLTLPVTLADTALMVDLGFEPDWKSAMTFSPLGAVGPTIDFNPELSSKFHLVEYRGGTEGFGFGMSGTLLQVGLQGGVTSPVTMFGGSVTLGEYKTQLSVLPTGGLKATFSLAPYFGGGGGSIQLGTTKIGTTLPSGQFKVETKLCLGSAAASCGGVIAGVSMSAMLGGALLAINSKDVLSIDFPDSLTVELKADSFAVTGNIGGTVTIGTAKLGGVIPINIKVPLTPPALPASALRKPQTAAAQDSVKSVPTSSKATSRKSVTHTKSDPVSSAKPAAKQGAKSGRPARG</sequence>
<evidence type="ECO:0000313" key="2">
    <source>
        <dbReference type="EMBL" id="NTY60019.1"/>
    </source>
</evidence>
<keyword evidence="3" id="KW-1185">Reference proteome</keyword>
<organism evidence="2 3">
    <name type="scientific">Mycolicibacterium sphagni</name>
    <dbReference type="NCBI Taxonomy" id="1786"/>
    <lineage>
        <taxon>Bacteria</taxon>
        <taxon>Bacillati</taxon>
        <taxon>Actinomycetota</taxon>
        <taxon>Actinomycetes</taxon>
        <taxon>Mycobacteriales</taxon>
        <taxon>Mycobacteriaceae</taxon>
        <taxon>Mycolicibacterium</taxon>
    </lineage>
</organism>
<protein>
    <recommendedName>
        <fullName evidence="4">AsmA-like C-terminal domain-containing protein</fullName>
    </recommendedName>
</protein>
<evidence type="ECO:0008006" key="4">
    <source>
        <dbReference type="Google" id="ProtNLM"/>
    </source>
</evidence>
<dbReference type="EMBL" id="VBSB01000006">
    <property type="protein sequence ID" value="NTY60019.1"/>
    <property type="molecule type" value="Genomic_DNA"/>
</dbReference>
<reference evidence="2 3" key="1">
    <citation type="submission" date="2019-05" db="EMBL/GenBank/DDBJ databases">
        <title>Mycolicibacterium sphagni ENV482 genome assembly.</title>
        <authorList>
            <person name="Chen W."/>
            <person name="Faulkner N.W."/>
            <person name="Hyman M.R."/>
        </authorList>
    </citation>
    <scope>NUCLEOTIDE SEQUENCE [LARGE SCALE GENOMIC DNA]</scope>
    <source>
        <strain evidence="2 3">ENV482</strain>
    </source>
</reference>
<evidence type="ECO:0000256" key="1">
    <source>
        <dbReference type="SAM" id="MobiDB-lite"/>
    </source>
</evidence>
<dbReference type="RefSeq" id="WP_174397877.1">
    <property type="nucleotide sequence ID" value="NZ_VBSB01000006.1"/>
</dbReference>